<accession>A0ABM9H9M5</accession>
<organism evidence="1 2">
    <name type="scientific">Streptomyces globisporus</name>
    <dbReference type="NCBI Taxonomy" id="1908"/>
    <lineage>
        <taxon>Bacteria</taxon>
        <taxon>Bacillati</taxon>
        <taxon>Actinomycetota</taxon>
        <taxon>Actinomycetes</taxon>
        <taxon>Kitasatosporales</taxon>
        <taxon>Streptomycetaceae</taxon>
        <taxon>Streptomyces</taxon>
    </lineage>
</organism>
<evidence type="ECO:0000313" key="2">
    <source>
        <dbReference type="Proteomes" id="UP001154015"/>
    </source>
</evidence>
<comment type="caution">
    <text evidence="1">The sequence shown here is derived from an EMBL/GenBank/DDBJ whole genome shotgun (WGS) entry which is preliminary data.</text>
</comment>
<reference evidence="1" key="1">
    <citation type="submission" date="2022-03" db="EMBL/GenBank/DDBJ databases">
        <authorList>
            <person name="Leyn A S."/>
        </authorList>
    </citation>
    <scope>NUCLEOTIDE SEQUENCE</scope>
    <source>
        <strain evidence="1">Streptomyces globisporus 4-3</strain>
    </source>
</reference>
<protein>
    <submittedName>
        <fullName evidence="1">Uncharacterized protein</fullName>
    </submittedName>
</protein>
<evidence type="ECO:0000313" key="1">
    <source>
        <dbReference type="EMBL" id="CAH9420373.1"/>
    </source>
</evidence>
<sequence length="261" mass="27687">MATLLSWHMAKACHDLGDESSAMMHARAAGVSAEQAEHPALSALVHGLKSLISYWSGRGEDALFHARRGAAEYQQVHGTVSVWLPSLEARAAALLGDAAGAAAGVEQAGRRREAVEPDDLAELGGLLTFPVEKELYYRVETQVLLGQGATGTATGEAAEQAVAAFSDPDAPFWAFGDEAGARCNLAVVRLHDDELDGTVDALRPVLDLPPAQRNRGIVVSAQRVHRALGHSLARTSHLARELREEIAQYAPATPPATALPR</sequence>
<dbReference type="Proteomes" id="UP001154015">
    <property type="component" value="Unassembled WGS sequence"/>
</dbReference>
<gene>
    <name evidence="1" type="ORF">SGL43_07431</name>
</gene>
<name>A0ABM9H9M5_STRGL</name>
<proteinExistence type="predicted"/>
<dbReference type="EMBL" id="CAKXYP010000046">
    <property type="protein sequence ID" value="CAH9420373.1"/>
    <property type="molecule type" value="Genomic_DNA"/>
</dbReference>
<keyword evidence="2" id="KW-1185">Reference proteome</keyword>